<feature type="compositionally biased region" description="Basic and acidic residues" evidence="6">
    <location>
        <begin position="256"/>
        <end position="268"/>
    </location>
</feature>
<dbReference type="NCBIfam" id="TIGR00059">
    <property type="entry name" value="L17"/>
    <property type="match status" value="1"/>
</dbReference>
<comment type="subunit">
    <text evidence="4">Part of the 50S ribosomal subunit. Contacts protein L32.</text>
</comment>
<dbReference type="PROSITE" id="PS01167">
    <property type="entry name" value="RIBOSOMAL_L17"/>
    <property type="match status" value="1"/>
</dbReference>
<dbReference type="InterPro" id="IPR047859">
    <property type="entry name" value="Ribosomal_bL17_CS"/>
</dbReference>
<dbReference type="EMBL" id="JAUJEB010000001">
    <property type="protein sequence ID" value="MDN5212329.1"/>
    <property type="molecule type" value="Genomic_DNA"/>
</dbReference>
<reference evidence="7" key="1">
    <citation type="submission" date="2023-06" db="EMBL/GenBank/DDBJ databases">
        <title>Genomic of Agaribacillus aureum.</title>
        <authorList>
            <person name="Wang G."/>
        </authorList>
    </citation>
    <scope>NUCLEOTIDE SEQUENCE</scope>
    <source>
        <strain evidence="7">BMA12</strain>
    </source>
</reference>
<dbReference type="SUPFAM" id="SSF64263">
    <property type="entry name" value="Prokaryotic ribosomal protein L17"/>
    <property type="match status" value="1"/>
</dbReference>
<feature type="compositionally biased region" description="Basic and acidic residues" evidence="6">
    <location>
        <begin position="197"/>
        <end position="214"/>
    </location>
</feature>
<dbReference type="InterPro" id="IPR036373">
    <property type="entry name" value="Ribosomal_bL17_sf"/>
</dbReference>
<dbReference type="PANTHER" id="PTHR14413:SF16">
    <property type="entry name" value="LARGE RIBOSOMAL SUBUNIT PROTEIN BL17M"/>
    <property type="match status" value="1"/>
</dbReference>
<dbReference type="Proteomes" id="UP001172083">
    <property type="component" value="Unassembled WGS sequence"/>
</dbReference>
<gene>
    <name evidence="4 7" type="primary">rplQ</name>
    <name evidence="7" type="ORF">QQ020_09725</name>
</gene>
<evidence type="ECO:0000256" key="6">
    <source>
        <dbReference type="SAM" id="MobiDB-lite"/>
    </source>
</evidence>
<dbReference type="HAMAP" id="MF_01368">
    <property type="entry name" value="Ribosomal_bL17"/>
    <property type="match status" value="1"/>
</dbReference>
<accession>A0ABT8L3L7</accession>
<dbReference type="Gene3D" id="3.90.1030.10">
    <property type="entry name" value="Ribosomal protein L17"/>
    <property type="match status" value="1"/>
</dbReference>
<evidence type="ECO:0000256" key="5">
    <source>
        <dbReference type="RuleBase" id="RU000660"/>
    </source>
</evidence>
<protein>
    <recommendedName>
        <fullName evidence="4">Large ribosomal subunit protein bL17</fullName>
    </recommendedName>
</protein>
<feature type="region of interest" description="Disordered" evidence="6">
    <location>
        <begin position="129"/>
        <end position="268"/>
    </location>
</feature>
<evidence type="ECO:0000313" key="8">
    <source>
        <dbReference type="Proteomes" id="UP001172083"/>
    </source>
</evidence>
<name>A0ABT8L3L7_9BACT</name>
<dbReference type="RefSeq" id="WP_429773992.1">
    <property type="nucleotide sequence ID" value="NZ_JAUJEB010000001.1"/>
</dbReference>
<dbReference type="GO" id="GO:0005840">
    <property type="term" value="C:ribosome"/>
    <property type="evidence" value="ECO:0007669"/>
    <property type="project" value="UniProtKB-KW"/>
</dbReference>
<feature type="compositionally biased region" description="Acidic residues" evidence="6">
    <location>
        <begin position="171"/>
        <end position="187"/>
    </location>
</feature>
<evidence type="ECO:0000256" key="3">
    <source>
        <dbReference type="ARBA" id="ARBA00023274"/>
    </source>
</evidence>
<evidence type="ECO:0000256" key="1">
    <source>
        <dbReference type="ARBA" id="ARBA00008777"/>
    </source>
</evidence>
<organism evidence="7 8">
    <name type="scientific">Agaribacillus aureus</name>
    <dbReference type="NCBI Taxonomy" id="3051825"/>
    <lineage>
        <taxon>Bacteria</taxon>
        <taxon>Pseudomonadati</taxon>
        <taxon>Bacteroidota</taxon>
        <taxon>Cytophagia</taxon>
        <taxon>Cytophagales</taxon>
        <taxon>Splendidivirgaceae</taxon>
        <taxon>Agaribacillus</taxon>
    </lineage>
</organism>
<dbReference type="Pfam" id="PF01196">
    <property type="entry name" value="Ribosomal_L17"/>
    <property type="match status" value="1"/>
</dbReference>
<comment type="similarity">
    <text evidence="1 4 5">Belongs to the bacterial ribosomal protein bL17 family.</text>
</comment>
<sequence length="268" mass="29333">MRHGKKINHLGRTSSHRKAMLSNMASSLILNKRISTTVARAKELRKYIEPLLTKAKSDTTHSRRVVFSYLNDKESIKILFDEVAEKIASRPGGYTRIIKTGTRLGDNAEMCIMELVDYNELLLKDAKPAKSKKRSRRGGKSKKGSDAVAAAPQVEEAVETKEEATEVAEVVAEEQEVTEAEVAEEVQEAAAETAEVVEEKAAEEVAEPAEAKEEVVDEEPAAEVVEEAKDDSPQASAEATEDEKTADDSTEEDKGEADGGDEKTEDKN</sequence>
<dbReference type="InterPro" id="IPR000456">
    <property type="entry name" value="Ribosomal_bL17"/>
</dbReference>
<feature type="compositionally biased region" description="Basic residues" evidence="6">
    <location>
        <begin position="129"/>
        <end position="142"/>
    </location>
</feature>
<evidence type="ECO:0000256" key="2">
    <source>
        <dbReference type="ARBA" id="ARBA00022980"/>
    </source>
</evidence>
<keyword evidence="3 4" id="KW-0687">Ribonucleoprotein</keyword>
<comment type="caution">
    <text evidence="7">The sequence shown here is derived from an EMBL/GenBank/DDBJ whole genome shotgun (WGS) entry which is preliminary data.</text>
</comment>
<keyword evidence="8" id="KW-1185">Reference proteome</keyword>
<dbReference type="PANTHER" id="PTHR14413">
    <property type="entry name" value="RIBOSOMAL PROTEIN L17"/>
    <property type="match status" value="1"/>
</dbReference>
<evidence type="ECO:0000313" key="7">
    <source>
        <dbReference type="EMBL" id="MDN5212329.1"/>
    </source>
</evidence>
<evidence type="ECO:0000256" key="4">
    <source>
        <dbReference type="HAMAP-Rule" id="MF_01368"/>
    </source>
</evidence>
<keyword evidence="2 4" id="KW-0689">Ribosomal protein</keyword>
<proteinExistence type="inferred from homology"/>
<feature type="compositionally biased region" description="Acidic residues" evidence="6">
    <location>
        <begin position="215"/>
        <end position="225"/>
    </location>
</feature>